<reference evidence="9" key="1">
    <citation type="journal article" date="2020" name="mSystems">
        <title>Genome- and Community-Level Interaction Insights into Carbon Utilization and Element Cycling Functions of Hydrothermarchaeota in Hydrothermal Sediment.</title>
        <authorList>
            <person name="Zhou Z."/>
            <person name="Liu Y."/>
            <person name="Xu W."/>
            <person name="Pan J."/>
            <person name="Luo Z.H."/>
            <person name="Li M."/>
        </authorList>
    </citation>
    <scope>NUCLEOTIDE SEQUENCE</scope>
    <source>
        <strain evidence="9">SpSt-649</strain>
    </source>
</reference>
<dbReference type="InterPro" id="IPR014777">
    <property type="entry name" value="4pyrrole_Mease_sub1"/>
</dbReference>
<dbReference type="EMBL" id="DTBQ01000032">
    <property type="protein sequence ID" value="HGM46344.1"/>
    <property type="molecule type" value="Genomic_DNA"/>
</dbReference>
<dbReference type="UniPathway" id="UPA00559"/>
<comment type="caution">
    <text evidence="6">Lacks conserved residue(s) required for the propagation of feature annotation.</text>
</comment>
<sequence>MLVIAGIGLYGLRDLPLGVIEIARGADRIYLEQYTSLAPGFSLEALEELFGKHVEEVARQDLEEQSGRELLEQARKSTVLLLTFGHPLIATTHTSLVVEARKAGIPVKILPAPSVFDGVICSTGLHVYRFGRPVTLVFPERGRKIYPYTTYAVIRDNLRRGLHTLLLLEIRRQEGVYMDVATAAALLLELEEVFHEHVISEDTLAIGVARATAPDEVVKVGELRELAGEDFGPPPHSVVIPGVLHDSEIEFLSSVHGAPVEVMINWNKHVKKRLESTFEP</sequence>
<evidence type="ECO:0000256" key="2">
    <source>
        <dbReference type="ARBA" id="ARBA00006729"/>
    </source>
</evidence>
<dbReference type="AlphaFoldDB" id="A0A7C4H7P7"/>
<dbReference type="Pfam" id="PF00590">
    <property type="entry name" value="TP_methylase"/>
    <property type="match status" value="1"/>
</dbReference>
<dbReference type="EC" id="2.1.1.98" evidence="6"/>
<organism evidence="9">
    <name type="scientific">Thermofilum pendens</name>
    <dbReference type="NCBI Taxonomy" id="2269"/>
    <lineage>
        <taxon>Archaea</taxon>
        <taxon>Thermoproteota</taxon>
        <taxon>Thermoprotei</taxon>
        <taxon>Thermofilales</taxon>
        <taxon>Thermofilaceae</taxon>
        <taxon>Thermofilum</taxon>
    </lineage>
</organism>
<comment type="similarity">
    <text evidence="2 6">Belongs to the diphthine synthase family.</text>
</comment>
<evidence type="ECO:0000256" key="1">
    <source>
        <dbReference type="ARBA" id="ARBA00005156"/>
    </source>
</evidence>
<dbReference type="GO" id="GO:0017183">
    <property type="term" value="P:protein histidyl modification to diphthamide"/>
    <property type="evidence" value="ECO:0007669"/>
    <property type="project" value="UniProtKB-UniRule"/>
</dbReference>
<feature type="binding site" evidence="6 7">
    <location>
        <position position="168"/>
    </location>
    <ligand>
        <name>S-adenosyl-L-methionine</name>
        <dbReference type="ChEBI" id="CHEBI:59789"/>
    </ligand>
</feature>
<evidence type="ECO:0000256" key="3">
    <source>
        <dbReference type="ARBA" id="ARBA00022603"/>
    </source>
</evidence>
<keyword evidence="3 6" id="KW-0489">Methyltransferase</keyword>
<comment type="subunit">
    <text evidence="6">Homodimer.</text>
</comment>
<comment type="pathway">
    <text evidence="1 6">Protein modification; peptidyl-diphthamide biosynthesis.</text>
</comment>
<evidence type="ECO:0000256" key="6">
    <source>
        <dbReference type="HAMAP-Rule" id="MF_01084"/>
    </source>
</evidence>
<protein>
    <recommendedName>
        <fullName evidence="6">Diphthine synthase</fullName>
        <ecNumber evidence="6">2.1.1.98</ecNumber>
    </recommendedName>
    <alternativeName>
        <fullName evidence="6">Diphthamide biosynthesis methyltransferase</fullName>
    </alternativeName>
</protein>
<comment type="function">
    <text evidence="6">S-adenosyl-L-methionine-dependent methyltransferase that catalyzes the trimethylation of the amino group of the modified target histidine residue in translation elongation factor 2 (EF-2), to form an intermediate called diphthine. The three successive methylation reactions represent the second step of diphthamide biosynthesis.</text>
</comment>
<dbReference type="InterPro" id="IPR004551">
    <property type="entry name" value="Dphthn_synthase"/>
</dbReference>
<gene>
    <name evidence="9" type="primary">dph5</name>
    <name evidence="6" type="synonym">dphB</name>
    <name evidence="9" type="ORF">ENU21_01140</name>
</gene>
<dbReference type="GO" id="GO:0004164">
    <property type="term" value="F:diphthine synthase activity"/>
    <property type="evidence" value="ECO:0007669"/>
    <property type="project" value="UniProtKB-UniRule"/>
</dbReference>
<evidence type="ECO:0000313" key="9">
    <source>
        <dbReference type="EMBL" id="HGM46344.1"/>
    </source>
</evidence>
<feature type="binding site" evidence="6 7">
    <location>
        <position position="236"/>
    </location>
    <ligand>
        <name>S-adenosyl-L-methionine</name>
        <dbReference type="ChEBI" id="CHEBI:59789"/>
    </ligand>
</feature>
<dbReference type="InterPro" id="IPR000878">
    <property type="entry name" value="4pyrrol_Mease"/>
</dbReference>
<dbReference type="Gene3D" id="3.40.1010.10">
    <property type="entry name" value="Cobalt-precorrin-4 Transmethylase, Domain 1"/>
    <property type="match status" value="1"/>
</dbReference>
<dbReference type="PANTHER" id="PTHR10882">
    <property type="entry name" value="DIPHTHINE SYNTHASE"/>
    <property type="match status" value="1"/>
</dbReference>
<evidence type="ECO:0000256" key="7">
    <source>
        <dbReference type="PIRSR" id="PIRSR036432-1"/>
    </source>
</evidence>
<feature type="binding site" evidence="6 7">
    <location>
        <begin position="114"/>
        <end position="115"/>
    </location>
    <ligand>
        <name>S-adenosyl-L-methionine</name>
        <dbReference type="ChEBI" id="CHEBI:59789"/>
    </ligand>
</feature>
<comment type="caution">
    <text evidence="9">The sequence shown here is derived from an EMBL/GenBank/DDBJ whole genome shotgun (WGS) entry which is preliminary data.</text>
</comment>
<dbReference type="InterPro" id="IPR035996">
    <property type="entry name" value="4pyrrol_Methylase_sf"/>
</dbReference>
<feature type="domain" description="Tetrapyrrole methylase" evidence="8">
    <location>
        <begin position="1"/>
        <end position="227"/>
    </location>
</feature>
<comment type="catalytic activity">
    <reaction evidence="6">
        <text>2-[(3S)-amino-3-carboxypropyl]-L-histidyl-[translation elongation factor 2] + 3 S-adenosyl-L-methionine = diphthine-[translation elongation factor 2] + 3 S-adenosyl-L-homocysteine + 3 H(+)</text>
        <dbReference type="Rhea" id="RHEA:36415"/>
        <dbReference type="Rhea" id="RHEA-COMP:9749"/>
        <dbReference type="Rhea" id="RHEA-COMP:10172"/>
        <dbReference type="ChEBI" id="CHEBI:15378"/>
        <dbReference type="ChEBI" id="CHEBI:57856"/>
        <dbReference type="ChEBI" id="CHEBI:59789"/>
        <dbReference type="ChEBI" id="CHEBI:73995"/>
        <dbReference type="ChEBI" id="CHEBI:82696"/>
        <dbReference type="EC" id="2.1.1.98"/>
    </reaction>
</comment>
<dbReference type="Gene3D" id="3.30.950.10">
    <property type="entry name" value="Methyltransferase, Cobalt-precorrin-4 Transmethylase, Domain 2"/>
    <property type="match status" value="1"/>
</dbReference>
<dbReference type="HAMAP" id="MF_01084">
    <property type="entry name" value="Diphthine_synth"/>
    <property type="match status" value="1"/>
</dbReference>
<dbReference type="CDD" id="cd11647">
    <property type="entry name" value="DHP5_DphB"/>
    <property type="match status" value="1"/>
</dbReference>
<dbReference type="GO" id="GO:0032259">
    <property type="term" value="P:methylation"/>
    <property type="evidence" value="ECO:0007669"/>
    <property type="project" value="UniProtKB-KW"/>
</dbReference>
<keyword evidence="5 6" id="KW-0949">S-adenosyl-L-methionine</keyword>
<name>A0A7C4H7P7_THEPE</name>
<evidence type="ECO:0000259" key="8">
    <source>
        <dbReference type="Pfam" id="PF00590"/>
    </source>
</evidence>
<feature type="binding site" evidence="6 7">
    <location>
        <position position="89"/>
    </location>
    <ligand>
        <name>S-adenosyl-L-methionine</name>
        <dbReference type="ChEBI" id="CHEBI:59789"/>
    </ligand>
</feature>
<evidence type="ECO:0000256" key="5">
    <source>
        <dbReference type="ARBA" id="ARBA00022691"/>
    </source>
</evidence>
<dbReference type="NCBIfam" id="TIGR00522">
    <property type="entry name" value="dph5"/>
    <property type="match status" value="1"/>
</dbReference>
<dbReference type="InterPro" id="IPR014776">
    <property type="entry name" value="4pyrrole_Mease_sub2"/>
</dbReference>
<dbReference type="PANTHER" id="PTHR10882:SF0">
    <property type="entry name" value="DIPHTHINE METHYL ESTER SYNTHASE"/>
    <property type="match status" value="1"/>
</dbReference>
<accession>A0A7C4H7P7</accession>
<feature type="binding site" evidence="6 7">
    <location>
        <position position="9"/>
    </location>
    <ligand>
        <name>S-adenosyl-L-methionine</name>
        <dbReference type="ChEBI" id="CHEBI:59789"/>
    </ligand>
</feature>
<feature type="binding site" evidence="6 7">
    <location>
        <position position="211"/>
    </location>
    <ligand>
        <name>S-adenosyl-L-methionine</name>
        <dbReference type="ChEBI" id="CHEBI:59789"/>
    </ligand>
</feature>
<keyword evidence="4 6" id="KW-0808">Transferase</keyword>
<dbReference type="PIRSF" id="PIRSF036432">
    <property type="entry name" value="Diphthine_synth"/>
    <property type="match status" value="1"/>
</dbReference>
<dbReference type="SUPFAM" id="SSF53790">
    <property type="entry name" value="Tetrapyrrole methylase"/>
    <property type="match status" value="1"/>
</dbReference>
<evidence type="ECO:0000256" key="4">
    <source>
        <dbReference type="ARBA" id="ARBA00022679"/>
    </source>
</evidence>
<proteinExistence type="inferred from homology"/>